<evidence type="ECO:0000259" key="1">
    <source>
        <dbReference type="Pfam" id="PF14214"/>
    </source>
</evidence>
<comment type="caution">
    <text evidence="2">The sequence shown here is derived from an EMBL/GenBank/DDBJ whole genome shotgun (WGS) entry which is preliminary data.</text>
</comment>
<dbReference type="AlphaFoldDB" id="A0AAV3Q315"/>
<accession>A0AAV3Q315</accession>
<dbReference type="PANTHER" id="PTHR10492">
    <property type="match status" value="1"/>
</dbReference>
<evidence type="ECO:0000313" key="3">
    <source>
        <dbReference type="Proteomes" id="UP001454036"/>
    </source>
</evidence>
<dbReference type="Proteomes" id="UP001454036">
    <property type="component" value="Unassembled WGS sequence"/>
</dbReference>
<protein>
    <recommendedName>
        <fullName evidence="1">Helitron helicase-like domain-containing protein</fullName>
    </recommendedName>
</protein>
<sequence length="244" mass="28757">MTCNPNWPEIKERLKPKEESQNRPDLLARVFKAKLRIMIDKIMSGEVFGKIASVVHVVEFQKRGLPHAHFLIILKAEFKYMSPEAYDRIVCAELPDQKKDPYLYSLVVKHMMHGPCGEFNVDSVRGQNLDNLWVIPYNPTLLVQFNCHINVEICCDIRAVKYLYKYVHKGHDKVMFRISADNSTSEVDEISSFQNARWVSPVEAAWRIYGFHFLACTLRYYNYKFIYLTFKQFSLKKMMIWKKS</sequence>
<organism evidence="2 3">
    <name type="scientific">Lithospermum erythrorhizon</name>
    <name type="common">Purple gromwell</name>
    <name type="synonym">Lithospermum officinale var. erythrorhizon</name>
    <dbReference type="NCBI Taxonomy" id="34254"/>
    <lineage>
        <taxon>Eukaryota</taxon>
        <taxon>Viridiplantae</taxon>
        <taxon>Streptophyta</taxon>
        <taxon>Embryophyta</taxon>
        <taxon>Tracheophyta</taxon>
        <taxon>Spermatophyta</taxon>
        <taxon>Magnoliopsida</taxon>
        <taxon>eudicotyledons</taxon>
        <taxon>Gunneridae</taxon>
        <taxon>Pentapetalae</taxon>
        <taxon>asterids</taxon>
        <taxon>lamiids</taxon>
        <taxon>Boraginales</taxon>
        <taxon>Boraginaceae</taxon>
        <taxon>Boraginoideae</taxon>
        <taxon>Lithospermeae</taxon>
        <taxon>Lithospermum</taxon>
    </lineage>
</organism>
<gene>
    <name evidence="2" type="ORF">LIER_14817</name>
</gene>
<name>A0AAV3Q315_LITER</name>
<dbReference type="InterPro" id="IPR025476">
    <property type="entry name" value="Helitron_helicase-like"/>
</dbReference>
<reference evidence="2 3" key="1">
    <citation type="submission" date="2024-01" db="EMBL/GenBank/DDBJ databases">
        <title>The complete chloroplast genome sequence of Lithospermum erythrorhizon: insights into the phylogenetic relationship among Boraginaceae species and the maternal lineages of purple gromwells.</title>
        <authorList>
            <person name="Okada T."/>
            <person name="Watanabe K."/>
        </authorList>
    </citation>
    <scope>NUCLEOTIDE SEQUENCE [LARGE SCALE GENOMIC DNA]</scope>
</reference>
<dbReference type="PANTHER" id="PTHR10492:SF99">
    <property type="entry name" value="ATP-DEPENDENT DNA HELICASE"/>
    <property type="match status" value="1"/>
</dbReference>
<dbReference type="EMBL" id="BAABME010003138">
    <property type="protein sequence ID" value="GAA0157577.1"/>
    <property type="molecule type" value="Genomic_DNA"/>
</dbReference>
<proteinExistence type="predicted"/>
<feature type="domain" description="Helitron helicase-like" evidence="1">
    <location>
        <begin position="1"/>
        <end position="72"/>
    </location>
</feature>
<dbReference type="Pfam" id="PF14214">
    <property type="entry name" value="Helitron_like_N"/>
    <property type="match status" value="1"/>
</dbReference>
<keyword evidence="3" id="KW-1185">Reference proteome</keyword>
<evidence type="ECO:0000313" key="2">
    <source>
        <dbReference type="EMBL" id="GAA0157577.1"/>
    </source>
</evidence>